<accession>A0AAW2FT01</accession>
<sequence>MSLVLVYLLAPCGRHSTWICICLPALGLIVPHNFKRT</sequence>
<dbReference type="Proteomes" id="UP001430953">
    <property type="component" value="Unassembled WGS sequence"/>
</dbReference>
<keyword evidence="2" id="KW-1185">Reference proteome</keyword>
<gene>
    <name evidence="1" type="ORF">PUN28_009338</name>
</gene>
<evidence type="ECO:0000313" key="2">
    <source>
        <dbReference type="Proteomes" id="UP001430953"/>
    </source>
</evidence>
<name>A0AAW2FT01_9HYME</name>
<dbReference type="EMBL" id="JADYXP020000008">
    <property type="protein sequence ID" value="KAL0118593.1"/>
    <property type="molecule type" value="Genomic_DNA"/>
</dbReference>
<comment type="caution">
    <text evidence="1">The sequence shown here is derived from an EMBL/GenBank/DDBJ whole genome shotgun (WGS) entry which is preliminary data.</text>
</comment>
<organism evidence="1 2">
    <name type="scientific">Cardiocondyla obscurior</name>
    <dbReference type="NCBI Taxonomy" id="286306"/>
    <lineage>
        <taxon>Eukaryota</taxon>
        <taxon>Metazoa</taxon>
        <taxon>Ecdysozoa</taxon>
        <taxon>Arthropoda</taxon>
        <taxon>Hexapoda</taxon>
        <taxon>Insecta</taxon>
        <taxon>Pterygota</taxon>
        <taxon>Neoptera</taxon>
        <taxon>Endopterygota</taxon>
        <taxon>Hymenoptera</taxon>
        <taxon>Apocrita</taxon>
        <taxon>Aculeata</taxon>
        <taxon>Formicoidea</taxon>
        <taxon>Formicidae</taxon>
        <taxon>Myrmicinae</taxon>
        <taxon>Cardiocondyla</taxon>
    </lineage>
</organism>
<reference evidence="1 2" key="1">
    <citation type="submission" date="2023-03" db="EMBL/GenBank/DDBJ databases">
        <title>High recombination rates correlate with genetic variation in Cardiocondyla obscurior ants.</title>
        <authorList>
            <person name="Errbii M."/>
        </authorList>
    </citation>
    <scope>NUCLEOTIDE SEQUENCE [LARGE SCALE GENOMIC DNA]</scope>
    <source>
        <strain evidence="1">Alpha-2009</strain>
        <tissue evidence="1">Whole body</tissue>
    </source>
</reference>
<protein>
    <submittedName>
        <fullName evidence="1">Uncharacterized protein</fullName>
    </submittedName>
</protein>
<dbReference type="AlphaFoldDB" id="A0AAW2FT01"/>
<evidence type="ECO:0000313" key="1">
    <source>
        <dbReference type="EMBL" id="KAL0118593.1"/>
    </source>
</evidence>
<proteinExistence type="predicted"/>